<dbReference type="InterPro" id="IPR006162">
    <property type="entry name" value="Ppantetheine_attach_site"/>
</dbReference>
<dbReference type="Pfam" id="PF00668">
    <property type="entry name" value="Condensation"/>
    <property type="match status" value="3"/>
</dbReference>
<dbReference type="SUPFAM" id="SSF56801">
    <property type="entry name" value="Acetyl-CoA synthetase-like"/>
    <property type="match status" value="3"/>
</dbReference>
<name>A0A3D9C657_9FLAO</name>
<evidence type="ECO:0000256" key="4">
    <source>
        <dbReference type="SAM" id="Coils"/>
    </source>
</evidence>
<sequence>MTDIQILSNIFWKNKIKDKEEAVFSKGKIEILKKQISKKDLESFIKISRSNPLSKFSIVSSIFSFLVNKYFENFQNVIKIYPSNLIDLDEILLLEIESNAATFKELLQNVANEVKKVLPHKYYNSSELTLELFSNFSIQFGQKAKVLKDDISLLYEETEDSIILTSYYQDSYLKCVIEGFLANFINILSNYNTLLDIELVKYSLVTDDKDKILLEFNSTEVEYSDDKTIVDLFEEQVEKNKNNIAILFNGLRLTYREFNERANQLGNYLRQNYQIQADDLVAIKLERSENMLLAILGIMKSGAAYVPIDPEYPQDRITYIEMDARAKITIDLRFLLKFDSEKENYSRVNLPIVSKANSLAYVIYTSGTTGHPKGVMIEHHSLINRLTWMQKAYSLTAEDTLIQKTTYSFDVSVWELIWWMLHGAKVSILASGSEKNPTELIDNIVTNKVTIIHFVPSMLQMFLNYLKTDSKSLNRLKSLRQVFVSGEALTLHQRNLFYELFPDVSLMNLYGPTEASIDVTYYDCREEKSKGSVPIGKPIDNTRIYILDERKVMVPIGVPGTLYISGVGLSRGYLNKPELTSEKFVDNPFNLGTKMYDTGDLAKWLPDGNIEFLGRKDFQVKIRGYRIELGEIETNISQFSTTIKQVIADAKEVNGEKVLIAYYTTDNEAVIGKTELREYLQSKLPEYMVPGFFVELESIPLTPNGKIDRKALPSVTGEDLIRREYVAPRNEMEQKLADIWQEVLGVEKVGVTDNFFELGGHSLMVAQVLSRIHQTLAMQISFKDFFASPIIEGITKNFTVREYTPIPKAPEQESYPLTPSQQRLWVLSQLEGGSQAYNMPAVVTLRGGFNEVYFEKAFQYLIDRHEILRTSFKSDILTGEIRQYIAPKEEIHFTIEVLDFAGKNDFEIEEYLQSANNEVFNLEESPLIRASLLKRDDEENLFFLSMHHIVGDGWSTQVLVSEIVETYNKLLKDGDITINTNVESEKVAPLSIQYKDYAVWQQEEVKGERYQKAEVYWLEQFEGELPVLELPSYKTRPLIQTYNGDNISHFFSQEFTEKLKKYSEKQGVTLFMTLMAGVKTLLYRYTGQKDIIVGTPIAGREYPDLENQIGLYLNTLALRTRLEEGYNTFNFLLHKEKDFLLSAYEHQIYPFDELVGKLNIKRDSSRSALFDVLVVFQNQSQLRLGGNIRKDIEGLQVEEYEYNRKTSQFDVSYMFAEEYDQLKLTIEYNTDIYEAFLIQRMFAHFENLLTKSIEDTEGTTFIEDINYLTGEERHQLLIDFNDTKVDYPSDKTIIELFEEQVCKTPDNVAVVFEDTELSYRELNEQVNQLGDYLRQNYHIVQDDLVAIKLERSEKMIVAILGILKSGGAYVPIDPEYPQERIAYLEQDTNAKVTIDEVFLASFQEEIRKSQDCYTKDNLTIISRPDSLAYVIYTSGTTGYPKGVMIENKSVINLILGQTEEFKLENNESVILISNYTFDASVEQIFLALLNGLSLHVVSKEIVSDPKDLLNYLTENNITHLHTVPNILERLDFSNELSLNRIISGGDIFPQRLLNKLNKYKFCFYNEYGPTETTVTSIEFLYSGKGDILIGRPISNTKVYILDEELNVLPIGVPGVLYISGAGLSRGYLNKPELTAEKFVENPFDLGSKMYDTGDLARWLPDGNIEFLGRKDFQVKIRGYRIELGEIETHISQFSSFIRQVIVDAKEVNGEKVLIAYYTTDTEDLIDKTELRDYLQSKLPEYMVPVFFVELEFIPLTPNGKIDRKALPSVTGEDLIRREYVAPRNEMEQKLADIWQEVLVVEKVGVTDNFFELGGHSLMVAQVINRMYQNLTQQISFKDFFSQPIIEKQIYLLKDDRNRELDIKKYPNINNYIASSTQTSIWLKEHMEKPSLYNLVHVTKLEGSLDIIKLEKAFKNLVQNEEIFRTSFIREKDHLIAKIEENAKISIQHHWDIKELDIIIKNEKIILFDLEKPPLLRVNLISSNQLFYVVITFHHIALDGLSIHKFYEKLVGYYVDIPPLYNTPSFKDYMIWRNEENQQNIIRQQRELLIKKFSDVDVTVNIPHIRKEKQVYKGSKRYIYNYSGEQLENIKRIKNKYNTTIFNILLAGLHGILYKYSKQNTIVTVVPIANRDNHSFEDTLGFFMNTILIKSEFEENISFGNLVNQIKLEFLEGISNNLCLLEDWASYSNNKILPHLNIMASFQNYSDVNQYKIKDIKVNQYPVIDNEGVAPLYNLVFRFFGNDENLYLEIEYDTSLVDESYVQRFLNHLNILLKKCIENDNLRIEMIDIVLDEEREKILNFNKTEFEFPEEKNFIELFENTAFNMAKEIAVEYNENILSYEELNDLSNIFARYLLSKLTIKYEDRICVKINKSHHLIYILLGILKTGACYVPIDPTYPEERKEYLEKLSDAIFYIDDNTLEEFLSQRNIYSKKNIEVAIPSTSLFHIMFTSGSTGAPKGVMLTHRNIVNFVTTNNYFPLNRDTILLSTVASSFDTTNMEFWGVLVNGGKLIIADRDDLFDYNILEKLIISKNVNSLWLTASWFSQIAEQRIGIFEHLKQFISGGDILSLKHINMVREKFPNLLIINGYGPTENTTFSTTYKVQGNEFITLPIGKPLANTQVHILSESLLYDPIGVIGTIYLSGENIAKGYFNNEKLTSERFIDNPHLENGILYNTGDLGRWLPDGNIEFFGRNDFQVKIRGYRVELDEIENKILQFSEDIKQTVVISEFGKSLIAYLTIKDIINTQYLKEYLLEKLPRYMVPDLFIILEEIPLTPNGKIDRKFLSSIEKSELINLKKLRPETINEKGICEIWETVLGLQNINIDDNFFDIGGNSLLLMELITKLNEKFKKTIRINELYKFATIKEQALLVDNDKQQVQPISNEEVLGITLNQKRWLVTNLMDINSLSNKNIVNTFDLYGDTDIKKVTDFFKKLVEKHDILRTRYYFEDNLYKSETLPVSEVEIKLELHEEDSETIINELKDHFYNLNQPPLFKVAISRSKLYLSMHHLVSDAWSFKVLIEEWQEYLKNGNISTENIISYKDFLKNDEQYFRTKYYVQDRDFWLNEFKLFEETKFPEIPNNSNEEGKIIFYFQDKDFKNLNEISEITGKSINLVLTTVYYKTLSQVLNNNDITIGIPIAGRDDFNRMCIGFFVKMLMIRVDTSGNWLDTLKTVENKINLCNYHSNYPYDSLIKDLDLPIYQNRFPLSSVFFNLVDINLSLEKIVSTEFLYKKIENSFSRYDLNSYVYVYSNCVEVQSQINISKINESLAKTIFDIIKININDMYNYFKV</sequence>
<dbReference type="CDD" id="cd19531">
    <property type="entry name" value="LCL_NRPS-like"/>
    <property type="match status" value="1"/>
</dbReference>
<dbReference type="FunFam" id="2.30.38.10:FF:000001">
    <property type="entry name" value="Non-ribosomal peptide synthetase PvdI"/>
    <property type="match status" value="2"/>
</dbReference>
<dbReference type="CDD" id="cd05930">
    <property type="entry name" value="A_NRPS"/>
    <property type="match status" value="3"/>
</dbReference>
<dbReference type="PROSITE" id="PS00455">
    <property type="entry name" value="AMP_BINDING"/>
    <property type="match status" value="3"/>
</dbReference>
<dbReference type="PROSITE" id="PS00012">
    <property type="entry name" value="PHOSPHOPANTETHEINE"/>
    <property type="match status" value="3"/>
</dbReference>
<dbReference type="RefSeq" id="WP_115971893.1">
    <property type="nucleotide sequence ID" value="NZ_QNVT01000016.1"/>
</dbReference>
<dbReference type="PANTHER" id="PTHR45527">
    <property type="entry name" value="NONRIBOSOMAL PEPTIDE SYNTHETASE"/>
    <property type="match status" value="1"/>
</dbReference>
<dbReference type="InterPro" id="IPR010071">
    <property type="entry name" value="AA_adenyl_dom"/>
</dbReference>
<dbReference type="GO" id="GO:0044550">
    <property type="term" value="P:secondary metabolite biosynthetic process"/>
    <property type="evidence" value="ECO:0007669"/>
    <property type="project" value="TreeGrafter"/>
</dbReference>
<dbReference type="GO" id="GO:0005737">
    <property type="term" value="C:cytoplasm"/>
    <property type="evidence" value="ECO:0007669"/>
    <property type="project" value="TreeGrafter"/>
</dbReference>
<dbReference type="SUPFAM" id="SSF52777">
    <property type="entry name" value="CoA-dependent acyltransferases"/>
    <property type="match status" value="6"/>
</dbReference>
<feature type="domain" description="Carrier" evidence="5">
    <location>
        <begin position="727"/>
        <end position="802"/>
    </location>
</feature>
<evidence type="ECO:0000313" key="6">
    <source>
        <dbReference type="EMBL" id="REC61343.1"/>
    </source>
</evidence>
<dbReference type="FunFam" id="1.10.1200.10:FF:000005">
    <property type="entry name" value="Nonribosomal peptide synthetase 1"/>
    <property type="match status" value="2"/>
</dbReference>
<reference evidence="7" key="1">
    <citation type="submission" date="2018-06" db="EMBL/GenBank/DDBJ databases">
        <authorList>
            <person name="Lum Nde A."/>
            <person name="Hugo C."/>
        </authorList>
    </citation>
    <scope>NUCLEOTIDE SEQUENCE [LARGE SCALE GENOMIC DNA]</scope>
    <source>
        <strain evidence="7">1_F178</strain>
    </source>
</reference>
<dbReference type="NCBIfam" id="TIGR01733">
    <property type="entry name" value="AA-adenyl-dom"/>
    <property type="match status" value="3"/>
</dbReference>
<dbReference type="Pfam" id="PF00550">
    <property type="entry name" value="PP-binding"/>
    <property type="match status" value="3"/>
</dbReference>
<protein>
    <recommendedName>
        <fullName evidence="5">Carrier domain-containing protein</fullName>
    </recommendedName>
</protein>
<dbReference type="Proteomes" id="UP000256686">
    <property type="component" value="Unassembled WGS sequence"/>
</dbReference>
<dbReference type="GO" id="GO:0043041">
    <property type="term" value="P:amino acid activation for nonribosomal peptide biosynthetic process"/>
    <property type="evidence" value="ECO:0007669"/>
    <property type="project" value="TreeGrafter"/>
</dbReference>
<dbReference type="Pfam" id="PF00501">
    <property type="entry name" value="AMP-binding"/>
    <property type="match status" value="3"/>
</dbReference>
<proteinExistence type="predicted"/>
<dbReference type="PROSITE" id="PS50075">
    <property type="entry name" value="CARRIER"/>
    <property type="match status" value="3"/>
</dbReference>
<organism evidence="6 7">
    <name type="scientific">Chryseobacterium pennae</name>
    <dbReference type="NCBI Taxonomy" id="2258962"/>
    <lineage>
        <taxon>Bacteria</taxon>
        <taxon>Pseudomonadati</taxon>
        <taxon>Bacteroidota</taxon>
        <taxon>Flavobacteriia</taxon>
        <taxon>Flavobacteriales</taxon>
        <taxon>Weeksellaceae</taxon>
        <taxon>Chryseobacterium group</taxon>
        <taxon>Chryseobacterium</taxon>
    </lineage>
</organism>
<dbReference type="InterPro" id="IPR009081">
    <property type="entry name" value="PP-bd_ACP"/>
</dbReference>
<evidence type="ECO:0000313" key="7">
    <source>
        <dbReference type="Proteomes" id="UP000256686"/>
    </source>
</evidence>
<keyword evidence="4" id="KW-0175">Coiled coil</keyword>
<dbReference type="Gene3D" id="3.30.300.30">
    <property type="match status" value="3"/>
</dbReference>
<comment type="caution">
    <text evidence="6">The sequence shown here is derived from an EMBL/GenBank/DDBJ whole genome shotgun (WGS) entry which is preliminary data.</text>
</comment>
<dbReference type="PANTHER" id="PTHR45527:SF1">
    <property type="entry name" value="FATTY ACID SYNTHASE"/>
    <property type="match status" value="1"/>
</dbReference>
<dbReference type="InterPro" id="IPR020845">
    <property type="entry name" value="AMP-binding_CS"/>
</dbReference>
<dbReference type="InterPro" id="IPR045851">
    <property type="entry name" value="AMP-bd_C_sf"/>
</dbReference>
<gene>
    <name evidence="6" type="ORF">DRF65_16645</name>
</gene>
<dbReference type="SUPFAM" id="SSF47336">
    <property type="entry name" value="ACP-like"/>
    <property type="match status" value="3"/>
</dbReference>
<comment type="cofactor">
    <cofactor evidence="1">
        <name>pantetheine 4'-phosphate</name>
        <dbReference type="ChEBI" id="CHEBI:47942"/>
    </cofactor>
</comment>
<feature type="domain" description="Carrier" evidence="5">
    <location>
        <begin position="2798"/>
        <end position="2873"/>
    </location>
</feature>
<keyword evidence="7" id="KW-1185">Reference proteome</keyword>
<feature type="coiled-coil region" evidence="4">
    <location>
        <begin position="2691"/>
        <end position="2718"/>
    </location>
</feature>
<feature type="domain" description="Carrier" evidence="5">
    <location>
        <begin position="1781"/>
        <end position="1856"/>
    </location>
</feature>
<evidence type="ECO:0000256" key="3">
    <source>
        <dbReference type="ARBA" id="ARBA00022553"/>
    </source>
</evidence>
<keyword evidence="3" id="KW-0597">Phosphoprotein</keyword>
<evidence type="ECO:0000256" key="2">
    <source>
        <dbReference type="ARBA" id="ARBA00022450"/>
    </source>
</evidence>
<dbReference type="FunFam" id="3.40.50.980:FF:000001">
    <property type="entry name" value="Non-ribosomal peptide synthetase"/>
    <property type="match status" value="1"/>
</dbReference>
<dbReference type="FunFam" id="3.40.50.980:FF:000002">
    <property type="entry name" value="Enterobactin synthetase component F"/>
    <property type="match status" value="1"/>
</dbReference>
<dbReference type="Gene3D" id="1.10.1200.10">
    <property type="entry name" value="ACP-like"/>
    <property type="match status" value="3"/>
</dbReference>
<dbReference type="Gene3D" id="2.30.38.10">
    <property type="entry name" value="Luciferase, Domain 3"/>
    <property type="match status" value="3"/>
</dbReference>
<dbReference type="InterPro" id="IPR001242">
    <property type="entry name" value="Condensation_dom"/>
</dbReference>
<accession>A0A3D9C657</accession>
<dbReference type="InterPro" id="IPR000873">
    <property type="entry name" value="AMP-dep_synth/lig_dom"/>
</dbReference>
<dbReference type="GO" id="GO:0003824">
    <property type="term" value="F:catalytic activity"/>
    <property type="evidence" value="ECO:0007669"/>
    <property type="project" value="InterPro"/>
</dbReference>
<dbReference type="InterPro" id="IPR023213">
    <property type="entry name" value="CAT-like_dom_sf"/>
</dbReference>
<evidence type="ECO:0000259" key="5">
    <source>
        <dbReference type="PROSITE" id="PS50075"/>
    </source>
</evidence>
<dbReference type="Gene3D" id="3.30.559.30">
    <property type="entry name" value="Nonribosomal peptide synthetase, condensation domain"/>
    <property type="match status" value="3"/>
</dbReference>
<keyword evidence="2" id="KW-0596">Phosphopantetheine</keyword>
<dbReference type="GO" id="GO:0031177">
    <property type="term" value="F:phosphopantetheine binding"/>
    <property type="evidence" value="ECO:0007669"/>
    <property type="project" value="TreeGrafter"/>
</dbReference>
<dbReference type="EMBL" id="QNVT01000016">
    <property type="protein sequence ID" value="REC61343.1"/>
    <property type="molecule type" value="Genomic_DNA"/>
</dbReference>
<dbReference type="Gene3D" id="3.40.50.980">
    <property type="match status" value="6"/>
</dbReference>
<evidence type="ECO:0000256" key="1">
    <source>
        <dbReference type="ARBA" id="ARBA00001957"/>
    </source>
</evidence>
<dbReference type="Gene3D" id="3.30.559.10">
    <property type="entry name" value="Chloramphenicol acetyltransferase-like domain"/>
    <property type="match status" value="3"/>
</dbReference>
<dbReference type="NCBIfam" id="NF003417">
    <property type="entry name" value="PRK04813.1"/>
    <property type="match status" value="3"/>
</dbReference>
<dbReference type="FunFam" id="3.40.50.12780:FF:000012">
    <property type="entry name" value="Non-ribosomal peptide synthetase"/>
    <property type="match status" value="1"/>
</dbReference>
<dbReference type="InterPro" id="IPR036736">
    <property type="entry name" value="ACP-like_sf"/>
</dbReference>
<dbReference type="FunFam" id="3.30.300.30:FF:000015">
    <property type="entry name" value="Nonribosomal peptide synthase SidD"/>
    <property type="match status" value="1"/>
</dbReference>